<dbReference type="Proteomes" id="UP001396334">
    <property type="component" value="Unassembled WGS sequence"/>
</dbReference>
<accession>A0ABR2QX41</accession>
<keyword evidence="2" id="KW-1185">Reference proteome</keyword>
<dbReference type="EMBL" id="JBBPBN010000030">
    <property type="protein sequence ID" value="KAK9005268.1"/>
    <property type="molecule type" value="Genomic_DNA"/>
</dbReference>
<comment type="caution">
    <text evidence="1">The sequence shown here is derived from an EMBL/GenBank/DDBJ whole genome shotgun (WGS) entry which is preliminary data.</text>
</comment>
<protein>
    <submittedName>
        <fullName evidence="1">Uncharacterized protein</fullName>
    </submittedName>
</protein>
<evidence type="ECO:0000313" key="1">
    <source>
        <dbReference type="EMBL" id="KAK9005268.1"/>
    </source>
</evidence>
<name>A0ABR2QX41_9ROSI</name>
<reference evidence="1 2" key="1">
    <citation type="journal article" date="2024" name="G3 (Bethesda)">
        <title>Genome assembly of Hibiscus sabdariffa L. provides insights into metabolisms of medicinal natural products.</title>
        <authorList>
            <person name="Kim T."/>
        </authorList>
    </citation>
    <scope>NUCLEOTIDE SEQUENCE [LARGE SCALE GENOMIC DNA]</scope>
    <source>
        <strain evidence="1">TK-2024</strain>
        <tissue evidence="1">Old leaves</tissue>
    </source>
</reference>
<sequence>MLSDFKALPSVEQSNRTMTQEILIKQRKAKIEERLKKVYEKNRRMELTQIMFQTLGGKSLNTVKKEDLNDLRMLIDQNLHDIDIRLQMLNESYTL</sequence>
<gene>
    <name evidence="1" type="ORF">V6N11_042711</name>
</gene>
<organism evidence="1 2">
    <name type="scientific">Hibiscus sabdariffa</name>
    <name type="common">roselle</name>
    <dbReference type="NCBI Taxonomy" id="183260"/>
    <lineage>
        <taxon>Eukaryota</taxon>
        <taxon>Viridiplantae</taxon>
        <taxon>Streptophyta</taxon>
        <taxon>Embryophyta</taxon>
        <taxon>Tracheophyta</taxon>
        <taxon>Spermatophyta</taxon>
        <taxon>Magnoliopsida</taxon>
        <taxon>eudicotyledons</taxon>
        <taxon>Gunneridae</taxon>
        <taxon>Pentapetalae</taxon>
        <taxon>rosids</taxon>
        <taxon>malvids</taxon>
        <taxon>Malvales</taxon>
        <taxon>Malvaceae</taxon>
        <taxon>Malvoideae</taxon>
        <taxon>Hibiscus</taxon>
    </lineage>
</organism>
<evidence type="ECO:0000313" key="2">
    <source>
        <dbReference type="Proteomes" id="UP001396334"/>
    </source>
</evidence>
<proteinExistence type="predicted"/>